<keyword evidence="12" id="KW-1185">Reference proteome</keyword>
<protein>
    <submittedName>
        <fullName evidence="13">RING-CH-type domain-containing protein</fullName>
    </submittedName>
</protein>
<evidence type="ECO:0000256" key="10">
    <source>
        <dbReference type="SAM" id="Phobius"/>
    </source>
</evidence>
<dbReference type="Pfam" id="PF12906">
    <property type="entry name" value="RINGv"/>
    <property type="match status" value="1"/>
</dbReference>
<evidence type="ECO:0000313" key="13">
    <source>
        <dbReference type="WBParaSite" id="ACRNAN_scaffold1097.g20363.t1"/>
    </source>
</evidence>
<evidence type="ECO:0000256" key="7">
    <source>
        <dbReference type="ARBA" id="ARBA00022833"/>
    </source>
</evidence>
<comment type="subcellular location">
    <subcellularLocation>
        <location evidence="1">Membrane</location>
        <topology evidence="1">Multi-pass membrane protein</topology>
    </subcellularLocation>
</comment>
<dbReference type="Gene3D" id="3.30.40.10">
    <property type="entry name" value="Zinc/RING finger domain, C3HC4 (zinc finger)"/>
    <property type="match status" value="1"/>
</dbReference>
<proteinExistence type="predicted"/>
<dbReference type="GO" id="GO:0016020">
    <property type="term" value="C:membrane"/>
    <property type="evidence" value="ECO:0007669"/>
    <property type="project" value="UniProtKB-SubCell"/>
</dbReference>
<evidence type="ECO:0000256" key="6">
    <source>
        <dbReference type="ARBA" id="ARBA00022786"/>
    </source>
</evidence>
<keyword evidence="5" id="KW-0863">Zinc-finger</keyword>
<evidence type="ECO:0000256" key="5">
    <source>
        <dbReference type="ARBA" id="ARBA00022771"/>
    </source>
</evidence>
<dbReference type="InterPro" id="IPR011016">
    <property type="entry name" value="Znf_RING-CH"/>
</dbReference>
<feature type="domain" description="RING-CH-type" evidence="11">
    <location>
        <begin position="1"/>
        <end position="49"/>
    </location>
</feature>
<keyword evidence="9 10" id="KW-0472">Membrane</keyword>
<sequence length="175" mass="20751">MDEEQTSDLISPCDCRGSLAFIHHRCLDQWYAVRGNDKCDTCQYKYEKEWCGIKPISEWWKFPPLRPVNLGIDQDEIVDLNIPPMLFDLMLRLLFESLLYANFLRYFKEDLLLGLSLRIMMAFDSIIIFFALFEAFIVIVIVLRLILNSVVYLYIWIDSLMVYRWKNKSALDSTK</sequence>
<dbReference type="InterPro" id="IPR013083">
    <property type="entry name" value="Znf_RING/FYVE/PHD"/>
</dbReference>
<evidence type="ECO:0000256" key="3">
    <source>
        <dbReference type="ARBA" id="ARBA00022692"/>
    </source>
</evidence>
<keyword evidence="2" id="KW-0808">Transferase</keyword>
<evidence type="ECO:0000256" key="8">
    <source>
        <dbReference type="ARBA" id="ARBA00022989"/>
    </source>
</evidence>
<keyword evidence="8 10" id="KW-1133">Transmembrane helix</keyword>
<name>A0A914CJ94_9BILA</name>
<dbReference type="Proteomes" id="UP000887540">
    <property type="component" value="Unplaced"/>
</dbReference>
<dbReference type="PROSITE" id="PS51292">
    <property type="entry name" value="ZF_RING_CH"/>
    <property type="match status" value="1"/>
</dbReference>
<feature type="transmembrane region" description="Helical" evidence="10">
    <location>
        <begin position="119"/>
        <end position="143"/>
    </location>
</feature>
<keyword evidence="6" id="KW-0833">Ubl conjugation pathway</keyword>
<evidence type="ECO:0000256" key="9">
    <source>
        <dbReference type="ARBA" id="ARBA00023136"/>
    </source>
</evidence>
<dbReference type="SMART" id="SM00744">
    <property type="entry name" value="RINGv"/>
    <property type="match status" value="1"/>
</dbReference>
<dbReference type="PANTHER" id="PTHR46065:SF3">
    <property type="entry name" value="FI20425P1"/>
    <property type="match status" value="1"/>
</dbReference>
<keyword evidence="3 10" id="KW-0812">Transmembrane</keyword>
<dbReference type="AlphaFoldDB" id="A0A914CJ94"/>
<evidence type="ECO:0000313" key="12">
    <source>
        <dbReference type="Proteomes" id="UP000887540"/>
    </source>
</evidence>
<evidence type="ECO:0000256" key="4">
    <source>
        <dbReference type="ARBA" id="ARBA00022723"/>
    </source>
</evidence>
<keyword evidence="4" id="KW-0479">Metal-binding</keyword>
<keyword evidence="7" id="KW-0862">Zinc</keyword>
<evidence type="ECO:0000256" key="1">
    <source>
        <dbReference type="ARBA" id="ARBA00004141"/>
    </source>
</evidence>
<dbReference type="WBParaSite" id="ACRNAN_scaffold1097.g20363.t1">
    <property type="protein sequence ID" value="ACRNAN_scaffold1097.g20363.t1"/>
    <property type="gene ID" value="ACRNAN_scaffold1097.g20363"/>
</dbReference>
<dbReference type="SUPFAM" id="SSF57850">
    <property type="entry name" value="RING/U-box"/>
    <property type="match status" value="1"/>
</dbReference>
<dbReference type="GO" id="GO:0008270">
    <property type="term" value="F:zinc ion binding"/>
    <property type="evidence" value="ECO:0007669"/>
    <property type="project" value="UniProtKB-KW"/>
</dbReference>
<evidence type="ECO:0000256" key="2">
    <source>
        <dbReference type="ARBA" id="ARBA00022679"/>
    </source>
</evidence>
<evidence type="ECO:0000259" key="11">
    <source>
        <dbReference type="PROSITE" id="PS51292"/>
    </source>
</evidence>
<organism evidence="12 13">
    <name type="scientific">Acrobeloides nanus</name>
    <dbReference type="NCBI Taxonomy" id="290746"/>
    <lineage>
        <taxon>Eukaryota</taxon>
        <taxon>Metazoa</taxon>
        <taxon>Ecdysozoa</taxon>
        <taxon>Nematoda</taxon>
        <taxon>Chromadorea</taxon>
        <taxon>Rhabditida</taxon>
        <taxon>Tylenchina</taxon>
        <taxon>Cephalobomorpha</taxon>
        <taxon>Cephaloboidea</taxon>
        <taxon>Cephalobidae</taxon>
        <taxon>Acrobeloides</taxon>
    </lineage>
</organism>
<reference evidence="13" key="1">
    <citation type="submission" date="2022-11" db="UniProtKB">
        <authorList>
            <consortium name="WormBaseParasite"/>
        </authorList>
    </citation>
    <scope>IDENTIFICATION</scope>
</reference>
<accession>A0A914CJ94</accession>
<dbReference type="PANTHER" id="PTHR46065">
    <property type="entry name" value="E3 UBIQUITIN-PROTEIN LIGASE MARCH 2/3 FAMILY MEMBER"/>
    <property type="match status" value="1"/>
</dbReference>
<dbReference type="GO" id="GO:0016740">
    <property type="term" value="F:transferase activity"/>
    <property type="evidence" value="ECO:0007669"/>
    <property type="project" value="UniProtKB-KW"/>
</dbReference>